<name>A0A482XJ90_LAOST</name>
<feature type="binding site" evidence="2">
    <location>
        <position position="71"/>
    </location>
    <ligand>
        <name>Zn(2+)</name>
        <dbReference type="ChEBI" id="CHEBI:29105"/>
    </ligand>
</feature>
<dbReference type="GO" id="GO:0008270">
    <property type="term" value="F:zinc ion binding"/>
    <property type="evidence" value="ECO:0007669"/>
    <property type="project" value="UniProtKB-UniRule"/>
</dbReference>
<dbReference type="OrthoDB" id="6774971at2759"/>
<dbReference type="PROSITE" id="PS51915">
    <property type="entry name" value="ZAD"/>
    <property type="match status" value="1"/>
</dbReference>
<keyword evidence="2" id="KW-0479">Metal-binding</keyword>
<dbReference type="SUPFAM" id="SSF57716">
    <property type="entry name" value="Glucocorticoid receptor-like (DNA-binding domain)"/>
    <property type="match status" value="1"/>
</dbReference>
<dbReference type="AlphaFoldDB" id="A0A482XJ90"/>
<accession>A0A482XJ90</accession>
<feature type="domain" description="C2H2-type" evidence="3">
    <location>
        <begin position="241"/>
        <end position="263"/>
    </location>
</feature>
<dbReference type="FunCoup" id="A0A482XJ90">
    <property type="interactions" value="56"/>
</dbReference>
<dbReference type="GO" id="GO:0005634">
    <property type="term" value="C:nucleus"/>
    <property type="evidence" value="ECO:0007669"/>
    <property type="project" value="InterPro"/>
</dbReference>
<sequence>MEGNLVRSFKNEDSFSNMCRVCLAWNGDSMPSIFDSIKSDRSVPIIEVINNLTNISIKEGDGLPERICDTCLIATERILEFKQLCEQTDSNLRKFLLSLNGKNGAKTSNCEVEKEDLLSNNGENSVYSSISGRIRVESEVMIVDPSCSIYDENQNQPDLLCEEQTINQQNEEEWSGGDPPSASGHTVFDWETGDQASEFVSSSYDAVESFTYDKLAAASENYMPVQTVDSGSDDEVQLKTFKCRTCHKAFHTQKWLERHSQLHDEVSIHYENGMRNCKMIWVVVMKNDVAVQTVS</sequence>
<feature type="binding site" evidence="2">
    <location>
        <position position="22"/>
    </location>
    <ligand>
        <name>Zn(2+)</name>
        <dbReference type="ChEBI" id="CHEBI:29105"/>
    </ligand>
</feature>
<keyword evidence="6" id="KW-1185">Reference proteome</keyword>
<dbReference type="InterPro" id="IPR013087">
    <property type="entry name" value="Znf_C2H2_type"/>
</dbReference>
<dbReference type="PROSITE" id="PS00028">
    <property type="entry name" value="ZINC_FINGER_C2H2_1"/>
    <property type="match status" value="1"/>
</dbReference>
<dbReference type="SMART" id="SM00868">
    <property type="entry name" value="zf-AD"/>
    <property type="match status" value="1"/>
</dbReference>
<keyword evidence="2" id="KW-0862">Zinc</keyword>
<organism evidence="5 6">
    <name type="scientific">Laodelphax striatellus</name>
    <name type="common">Small brown planthopper</name>
    <name type="synonym">Delphax striatella</name>
    <dbReference type="NCBI Taxonomy" id="195883"/>
    <lineage>
        <taxon>Eukaryota</taxon>
        <taxon>Metazoa</taxon>
        <taxon>Ecdysozoa</taxon>
        <taxon>Arthropoda</taxon>
        <taxon>Hexapoda</taxon>
        <taxon>Insecta</taxon>
        <taxon>Pterygota</taxon>
        <taxon>Neoptera</taxon>
        <taxon>Paraneoptera</taxon>
        <taxon>Hemiptera</taxon>
        <taxon>Auchenorrhyncha</taxon>
        <taxon>Fulgoroidea</taxon>
        <taxon>Delphacidae</taxon>
        <taxon>Criomorphinae</taxon>
        <taxon>Laodelphax</taxon>
    </lineage>
</organism>
<protein>
    <submittedName>
        <fullName evidence="5">Uncharacterized protein</fullName>
    </submittedName>
</protein>
<evidence type="ECO:0000259" key="3">
    <source>
        <dbReference type="PROSITE" id="PS50157"/>
    </source>
</evidence>
<evidence type="ECO:0000313" key="5">
    <source>
        <dbReference type="EMBL" id="RZF45734.1"/>
    </source>
</evidence>
<proteinExistence type="predicted"/>
<dbReference type="STRING" id="195883.A0A482XJ90"/>
<evidence type="ECO:0000313" key="6">
    <source>
        <dbReference type="Proteomes" id="UP000291343"/>
    </source>
</evidence>
<dbReference type="Pfam" id="PF07776">
    <property type="entry name" value="zf-AD"/>
    <property type="match status" value="1"/>
</dbReference>
<dbReference type="InParanoid" id="A0A482XJ90"/>
<keyword evidence="1" id="KW-0863">Zinc-finger</keyword>
<feature type="binding site" evidence="2">
    <location>
        <position position="19"/>
    </location>
    <ligand>
        <name>Zn(2+)</name>
        <dbReference type="ChEBI" id="CHEBI:29105"/>
    </ligand>
</feature>
<comment type="caution">
    <text evidence="5">The sequence shown here is derived from an EMBL/GenBank/DDBJ whole genome shotgun (WGS) entry which is preliminary data.</text>
</comment>
<feature type="domain" description="ZAD" evidence="4">
    <location>
        <begin position="17"/>
        <end position="95"/>
    </location>
</feature>
<dbReference type="PANTHER" id="PTHR39942">
    <property type="entry name" value="BCDNA.LD26519-RELATED"/>
    <property type="match status" value="1"/>
</dbReference>
<dbReference type="EMBL" id="QKKF02008408">
    <property type="protein sequence ID" value="RZF45734.1"/>
    <property type="molecule type" value="Genomic_DNA"/>
</dbReference>
<dbReference type="Proteomes" id="UP000291343">
    <property type="component" value="Unassembled WGS sequence"/>
</dbReference>
<feature type="binding site" evidence="2">
    <location>
        <position position="68"/>
    </location>
    <ligand>
        <name>Zn(2+)</name>
        <dbReference type="ChEBI" id="CHEBI:29105"/>
    </ligand>
</feature>
<dbReference type="PROSITE" id="PS50157">
    <property type="entry name" value="ZINC_FINGER_C2H2_2"/>
    <property type="match status" value="1"/>
</dbReference>
<dbReference type="InterPro" id="IPR012934">
    <property type="entry name" value="Znf_AD"/>
</dbReference>
<dbReference type="PANTHER" id="PTHR39942:SF1">
    <property type="entry name" value="BCDNA.LD26519-RELATED"/>
    <property type="match status" value="1"/>
</dbReference>
<dbReference type="Gene3D" id="3.40.1800.20">
    <property type="match status" value="1"/>
</dbReference>
<gene>
    <name evidence="5" type="ORF">LSTR_LSTR011873</name>
</gene>
<evidence type="ECO:0000259" key="4">
    <source>
        <dbReference type="PROSITE" id="PS51915"/>
    </source>
</evidence>
<evidence type="ECO:0000256" key="1">
    <source>
        <dbReference type="PROSITE-ProRule" id="PRU00042"/>
    </source>
</evidence>
<reference evidence="5 6" key="1">
    <citation type="journal article" date="2017" name="Gigascience">
        <title>Genome sequence of the small brown planthopper, Laodelphax striatellus.</title>
        <authorList>
            <person name="Zhu J."/>
            <person name="Jiang F."/>
            <person name="Wang X."/>
            <person name="Yang P."/>
            <person name="Bao Y."/>
            <person name="Zhao W."/>
            <person name="Wang W."/>
            <person name="Lu H."/>
            <person name="Wang Q."/>
            <person name="Cui N."/>
            <person name="Li J."/>
            <person name="Chen X."/>
            <person name="Luo L."/>
            <person name="Yu J."/>
            <person name="Kang L."/>
            <person name="Cui F."/>
        </authorList>
    </citation>
    <scope>NUCLEOTIDE SEQUENCE [LARGE SCALE GENOMIC DNA]</scope>
    <source>
        <strain evidence="5">Lst14</strain>
    </source>
</reference>
<evidence type="ECO:0000256" key="2">
    <source>
        <dbReference type="PROSITE-ProRule" id="PRU01263"/>
    </source>
</evidence>